<evidence type="ECO:0000256" key="5">
    <source>
        <dbReference type="SAM" id="MobiDB-lite"/>
    </source>
</evidence>
<gene>
    <name evidence="6" type="primary">rmuC</name>
    <name evidence="6" type="ORF">ACFFQV_06695</name>
</gene>
<comment type="function">
    <text evidence="1">Involved in DNA recombination.</text>
</comment>
<sequence>MEILLLVIGLIVGVLLGALAIRLKLGRGAGGGDQQLSSTIRDEVRAGGGELRQELATQRSELTQQLIALQMQLDQRLQSTAIAQAEESGRERESRKASSDELRTTVDRSLIELSDKFHTSSKSSLAAQTELKSAVETRFDALRAANDEKLEQVRATVEKLQKAMADSLAVNAERVQALTDANAAKHVELQQSMREELDKLRTGNEAKLDQMRETVDEKLQGTLEKRLGESFKLVSERLEQVQVGLGEMKTLATDVGGLKRVLTNVKSRGTWGEVQLARQLEDLLTPDQYEQNVVIKPNSRENVEFAIKLPGQSDGDRPVYLPIDSKFPQEDYERLLEAQETGEKAEIESAAKALERAVVAQAKSIREKYIEPPLSTDFAIMYLPTEGLFAEVVRRPGLMSRLQNDFHVNVTGPATLASLLNSLQMGFRTLSIEKRSSEVWQVLGAAKAEFNKYALVWDKLGKQLQTAQNTVAAAGQRTRAIERKLRGVETLEVTVGEEADSIEVVLESIVPVEAIDAADAESPDADFAGADLDPEIRSGL</sequence>
<dbReference type="PANTHER" id="PTHR30563:SF0">
    <property type="entry name" value="DNA RECOMBINATION PROTEIN RMUC"/>
    <property type="match status" value="1"/>
</dbReference>
<dbReference type="Pfam" id="PF02646">
    <property type="entry name" value="RmuC"/>
    <property type="match status" value="1"/>
</dbReference>
<comment type="caution">
    <text evidence="6">The sequence shown here is derived from an EMBL/GenBank/DDBJ whole genome shotgun (WGS) entry which is preliminary data.</text>
</comment>
<accession>A0ABV5SQG4</accession>
<comment type="similarity">
    <text evidence="2">Belongs to the RmuC family.</text>
</comment>
<dbReference type="Proteomes" id="UP001589667">
    <property type="component" value="Unassembled WGS sequence"/>
</dbReference>
<keyword evidence="4" id="KW-0233">DNA recombination</keyword>
<dbReference type="Gene3D" id="1.20.120.20">
    <property type="entry name" value="Apolipoprotein"/>
    <property type="match status" value="1"/>
</dbReference>
<dbReference type="EMBL" id="JBHMBL010000001">
    <property type="protein sequence ID" value="MFB9641976.1"/>
    <property type="molecule type" value="Genomic_DNA"/>
</dbReference>
<evidence type="ECO:0000256" key="3">
    <source>
        <dbReference type="ARBA" id="ARBA00023054"/>
    </source>
</evidence>
<reference evidence="6 7" key="1">
    <citation type="submission" date="2024-09" db="EMBL/GenBank/DDBJ databases">
        <authorList>
            <person name="Sun Q."/>
            <person name="Mori K."/>
        </authorList>
    </citation>
    <scope>NUCLEOTIDE SEQUENCE [LARGE SCALE GENOMIC DNA]</scope>
    <source>
        <strain evidence="6 7">JCM 14321</strain>
    </source>
</reference>
<feature type="compositionally biased region" description="Basic and acidic residues" evidence="5">
    <location>
        <begin position="87"/>
        <end position="103"/>
    </location>
</feature>
<proteinExistence type="inferred from homology"/>
<evidence type="ECO:0000313" key="6">
    <source>
        <dbReference type="EMBL" id="MFB9641976.1"/>
    </source>
</evidence>
<evidence type="ECO:0000256" key="1">
    <source>
        <dbReference type="ARBA" id="ARBA00003416"/>
    </source>
</evidence>
<protein>
    <submittedName>
        <fullName evidence="6">DNA recombination protein RmuC</fullName>
    </submittedName>
</protein>
<keyword evidence="3" id="KW-0175">Coiled coil</keyword>
<evidence type="ECO:0000313" key="7">
    <source>
        <dbReference type="Proteomes" id="UP001589667"/>
    </source>
</evidence>
<organism evidence="6 7">
    <name type="scientific">Agromyces lapidis</name>
    <dbReference type="NCBI Taxonomy" id="279574"/>
    <lineage>
        <taxon>Bacteria</taxon>
        <taxon>Bacillati</taxon>
        <taxon>Actinomycetota</taxon>
        <taxon>Actinomycetes</taxon>
        <taxon>Micrococcales</taxon>
        <taxon>Microbacteriaceae</taxon>
        <taxon>Agromyces</taxon>
    </lineage>
</organism>
<evidence type="ECO:0000256" key="2">
    <source>
        <dbReference type="ARBA" id="ARBA00009840"/>
    </source>
</evidence>
<dbReference type="RefSeq" id="WP_246192323.1">
    <property type="nucleotide sequence ID" value="NZ_BAAANI010000007.1"/>
</dbReference>
<evidence type="ECO:0000256" key="4">
    <source>
        <dbReference type="ARBA" id="ARBA00023172"/>
    </source>
</evidence>
<dbReference type="PANTHER" id="PTHR30563">
    <property type="entry name" value="DNA RECOMBINATION PROTEIN RMUC"/>
    <property type="match status" value="1"/>
</dbReference>
<keyword evidence="7" id="KW-1185">Reference proteome</keyword>
<name>A0ABV5SQG4_9MICO</name>
<feature type="region of interest" description="Disordered" evidence="5">
    <location>
        <begin position="83"/>
        <end position="103"/>
    </location>
</feature>
<dbReference type="InterPro" id="IPR003798">
    <property type="entry name" value="DNA_recombination_RmuC"/>
</dbReference>